<dbReference type="Pfam" id="PF10551">
    <property type="entry name" value="MULE"/>
    <property type="match status" value="1"/>
</dbReference>
<proteinExistence type="predicted"/>
<dbReference type="STRING" id="3818.A0A445ACW3"/>
<feature type="domain" description="SWIM-type" evidence="6">
    <location>
        <begin position="467"/>
        <end position="508"/>
    </location>
</feature>
<dbReference type="SMART" id="SM00575">
    <property type="entry name" value="ZnF_PMZ"/>
    <property type="match status" value="1"/>
</dbReference>
<feature type="region of interest" description="Disordered" evidence="5">
    <location>
        <begin position="1"/>
        <end position="77"/>
    </location>
</feature>
<evidence type="ECO:0000259" key="6">
    <source>
        <dbReference type="PROSITE" id="PS50966"/>
    </source>
</evidence>
<sequence>MQGEKSGPRPELGGPRSSRQHGSGGQDTTNAANGAEDHVPDPTAAELDSEYEKPYEYESEVFNSPVSSGDEGKTAYDTFDEDTEYGEVQFKVKTLYNKHNYGRDFGSNLADRAWVTDKLVKKLFTEPGLKLGTTRDHIIDEYNVKVNIRIVARALKVAREVVIGSENAQYEKTRDYLMELHRSNPRSTALMEVIPQPKSLPLFDRLYISLDACKKGFKEGCRPLIGLDGCFLKGRYGGQLLSAMGQDANNHFYVIAYAVVPNECKETWKWFLTLLKENLGEVPQHGWNFISDQQKGLELAMKEVNPIAHHRNCVLHIWKNFIKHFKDEQTKQMVWECSRCTIIQELRSAMEKLKNLNEGAWEYMQRFDPGVWCKAYFSHGPKVDNITNNMCEVWNTKIVEYRKKPILSMCEDLRYYIMRKRAMHKKRLEHHPGMLAPVQQKKLDQFIKPKSTKWRATWAGDSDRVLFEVHMQKHKVGVNLQSKTCTCNVWQLTGMPCRHAVAAMAKMGLKPEDFVHKWLTVDAVRAAYSVCINPVNSKKYWNPTDSP</sequence>
<evidence type="ECO:0000256" key="1">
    <source>
        <dbReference type="ARBA" id="ARBA00022723"/>
    </source>
</evidence>
<keyword evidence="1" id="KW-0479">Metal-binding</keyword>
<dbReference type="GO" id="GO:0008270">
    <property type="term" value="F:zinc ion binding"/>
    <property type="evidence" value="ECO:0007669"/>
    <property type="project" value="UniProtKB-KW"/>
</dbReference>
<dbReference type="EMBL" id="SDMP01000012">
    <property type="protein sequence ID" value="RYR24286.1"/>
    <property type="molecule type" value="Genomic_DNA"/>
</dbReference>
<gene>
    <name evidence="7" type="ORF">Ahy_B02g057783</name>
</gene>
<dbReference type="InterPro" id="IPR018289">
    <property type="entry name" value="MULE_transposase_dom"/>
</dbReference>
<accession>A0A445ACW3</accession>
<name>A0A445ACW3_ARAHY</name>
<evidence type="ECO:0000313" key="7">
    <source>
        <dbReference type="EMBL" id="RYR24286.1"/>
    </source>
</evidence>
<protein>
    <recommendedName>
        <fullName evidence="6">SWIM-type domain-containing protein</fullName>
    </recommendedName>
</protein>
<dbReference type="InterPro" id="IPR007527">
    <property type="entry name" value="Znf_SWIM"/>
</dbReference>
<evidence type="ECO:0000256" key="2">
    <source>
        <dbReference type="ARBA" id="ARBA00022771"/>
    </source>
</evidence>
<evidence type="ECO:0000256" key="4">
    <source>
        <dbReference type="PROSITE-ProRule" id="PRU00325"/>
    </source>
</evidence>
<dbReference type="PANTHER" id="PTHR31973:SF187">
    <property type="entry name" value="MUTATOR TRANSPOSASE MUDRA PROTEIN"/>
    <property type="match status" value="1"/>
</dbReference>
<evidence type="ECO:0000313" key="8">
    <source>
        <dbReference type="Proteomes" id="UP000289738"/>
    </source>
</evidence>
<keyword evidence="2 4" id="KW-0863">Zinc-finger</keyword>
<reference evidence="7 8" key="1">
    <citation type="submission" date="2019-01" db="EMBL/GenBank/DDBJ databases">
        <title>Sequencing of cultivated peanut Arachis hypogaea provides insights into genome evolution and oil improvement.</title>
        <authorList>
            <person name="Chen X."/>
        </authorList>
    </citation>
    <scope>NUCLEOTIDE SEQUENCE [LARGE SCALE GENOMIC DNA]</scope>
    <source>
        <strain evidence="8">cv. Fuhuasheng</strain>
        <tissue evidence="7">Leaves</tissue>
    </source>
</reference>
<keyword evidence="3" id="KW-0862">Zinc</keyword>
<dbReference type="Pfam" id="PF04434">
    <property type="entry name" value="SWIM"/>
    <property type="match status" value="1"/>
</dbReference>
<dbReference type="InterPro" id="IPR006564">
    <property type="entry name" value="Znf_PMZ"/>
</dbReference>
<keyword evidence="8" id="KW-1185">Reference proteome</keyword>
<dbReference type="PANTHER" id="PTHR31973">
    <property type="entry name" value="POLYPROTEIN, PUTATIVE-RELATED"/>
    <property type="match status" value="1"/>
</dbReference>
<dbReference type="Proteomes" id="UP000289738">
    <property type="component" value="Chromosome B02"/>
</dbReference>
<evidence type="ECO:0000256" key="5">
    <source>
        <dbReference type="SAM" id="MobiDB-lite"/>
    </source>
</evidence>
<dbReference type="AlphaFoldDB" id="A0A445ACW3"/>
<dbReference type="PROSITE" id="PS50966">
    <property type="entry name" value="ZF_SWIM"/>
    <property type="match status" value="1"/>
</dbReference>
<organism evidence="7 8">
    <name type="scientific">Arachis hypogaea</name>
    <name type="common">Peanut</name>
    <dbReference type="NCBI Taxonomy" id="3818"/>
    <lineage>
        <taxon>Eukaryota</taxon>
        <taxon>Viridiplantae</taxon>
        <taxon>Streptophyta</taxon>
        <taxon>Embryophyta</taxon>
        <taxon>Tracheophyta</taxon>
        <taxon>Spermatophyta</taxon>
        <taxon>Magnoliopsida</taxon>
        <taxon>eudicotyledons</taxon>
        <taxon>Gunneridae</taxon>
        <taxon>Pentapetalae</taxon>
        <taxon>rosids</taxon>
        <taxon>fabids</taxon>
        <taxon>Fabales</taxon>
        <taxon>Fabaceae</taxon>
        <taxon>Papilionoideae</taxon>
        <taxon>50 kb inversion clade</taxon>
        <taxon>dalbergioids sensu lato</taxon>
        <taxon>Dalbergieae</taxon>
        <taxon>Pterocarpus clade</taxon>
        <taxon>Arachis</taxon>
    </lineage>
</organism>
<comment type="caution">
    <text evidence="7">The sequence shown here is derived from an EMBL/GenBank/DDBJ whole genome shotgun (WGS) entry which is preliminary data.</text>
</comment>
<evidence type="ECO:0000256" key="3">
    <source>
        <dbReference type="ARBA" id="ARBA00022833"/>
    </source>
</evidence>